<evidence type="ECO:0008006" key="3">
    <source>
        <dbReference type="Google" id="ProtNLM"/>
    </source>
</evidence>
<gene>
    <name evidence="1" type="ORF">GWA01_05240</name>
</gene>
<evidence type="ECO:0000313" key="1">
    <source>
        <dbReference type="EMBL" id="GEK92754.1"/>
    </source>
</evidence>
<dbReference type="EMBL" id="BJUZ01000001">
    <property type="protein sequence ID" value="GEK92754.1"/>
    <property type="molecule type" value="Genomic_DNA"/>
</dbReference>
<evidence type="ECO:0000313" key="2">
    <source>
        <dbReference type="Proteomes" id="UP000321230"/>
    </source>
</evidence>
<dbReference type="Proteomes" id="UP000321230">
    <property type="component" value="Unassembled WGS sequence"/>
</dbReference>
<organism evidence="1 2">
    <name type="scientific">Gluconobacter wancherniae NBRC 103581</name>
    <dbReference type="NCBI Taxonomy" id="656744"/>
    <lineage>
        <taxon>Bacteria</taxon>
        <taxon>Pseudomonadati</taxon>
        <taxon>Pseudomonadota</taxon>
        <taxon>Alphaproteobacteria</taxon>
        <taxon>Acetobacterales</taxon>
        <taxon>Acetobacteraceae</taxon>
        <taxon>Gluconobacter</taxon>
    </lineage>
</organism>
<reference evidence="1 2" key="1">
    <citation type="submission" date="2019-07" db="EMBL/GenBank/DDBJ databases">
        <title>Whole genome shotgun sequence of Gluconobacter wancherniae NBRC 103581.</title>
        <authorList>
            <person name="Hosoyama A."/>
            <person name="Uohara A."/>
            <person name="Ohji S."/>
            <person name="Ichikawa N."/>
        </authorList>
    </citation>
    <scope>NUCLEOTIDE SEQUENCE [LARGE SCALE GENOMIC DNA]</scope>
    <source>
        <strain evidence="1 2">NBRC 103581</strain>
    </source>
</reference>
<dbReference type="PANTHER" id="PTHR35519:SF2">
    <property type="entry name" value="PH DOMAIN PROTEIN"/>
    <property type="match status" value="1"/>
</dbReference>
<accession>A0A511AX54</accession>
<protein>
    <recommendedName>
        <fullName evidence="3">DUF4112 domain-containing protein</fullName>
    </recommendedName>
</protein>
<dbReference type="PANTHER" id="PTHR35519">
    <property type="entry name" value="MEMBRANE PROTEINS"/>
    <property type="match status" value="1"/>
</dbReference>
<name>A0A511AX54_9PROT</name>
<dbReference type="OrthoDB" id="513552at2"/>
<dbReference type="InterPro" id="IPR025187">
    <property type="entry name" value="DUF4112"/>
</dbReference>
<dbReference type="Pfam" id="PF13430">
    <property type="entry name" value="DUF4112"/>
    <property type="match status" value="1"/>
</dbReference>
<sequence length="131" mass="14431">MKAASTSHEIAELHRRLERLHRLAWWLNSAAKLPGIRTRIGLDTLLGLVPGGGDLVGAGLSLYIVWEGHRLGVDRATVLKMLVNVGVECAVGIVPVLGDIFDTVFKADLRNIALMEQAIQRRAPRRTTYPE</sequence>
<comment type="caution">
    <text evidence="1">The sequence shown here is derived from an EMBL/GenBank/DDBJ whole genome shotgun (WGS) entry which is preliminary data.</text>
</comment>
<proteinExistence type="predicted"/>
<dbReference type="AlphaFoldDB" id="A0A511AX54"/>
<keyword evidence="2" id="KW-1185">Reference proteome</keyword>
<dbReference type="RefSeq" id="WP_146793727.1">
    <property type="nucleotide sequence ID" value="NZ_BARC01000005.1"/>
</dbReference>